<organism evidence="3 4">
    <name type="scientific">Longicatena caecimuris</name>
    <dbReference type="NCBI Taxonomy" id="1796635"/>
    <lineage>
        <taxon>Bacteria</taxon>
        <taxon>Bacillati</taxon>
        <taxon>Bacillota</taxon>
        <taxon>Erysipelotrichia</taxon>
        <taxon>Erysipelotrichales</taxon>
        <taxon>Erysipelotrichaceae</taxon>
        <taxon>Longicatena</taxon>
    </lineage>
</organism>
<proteinExistence type="predicted"/>
<protein>
    <recommendedName>
        <fullName evidence="2">Single-stranded DNA-binding protein</fullName>
    </recommendedName>
</protein>
<dbReference type="AlphaFoldDB" id="A0A4V2VLC5"/>
<reference evidence="3 4" key="1">
    <citation type="submission" date="2019-03" db="EMBL/GenBank/DDBJ databases">
        <title>Genomic Encyclopedia of Type Strains, Phase IV (KMG-IV): sequencing the most valuable type-strain genomes for metagenomic binning, comparative biology and taxonomic classification.</title>
        <authorList>
            <person name="Goeker M."/>
        </authorList>
    </citation>
    <scope>NUCLEOTIDE SEQUENCE [LARGE SCALE GENOMIC DNA]</scope>
    <source>
        <strain evidence="3 4">DSM 29481</strain>
    </source>
</reference>
<comment type="caution">
    <text evidence="3">The sequence shown here is derived from an EMBL/GenBank/DDBJ whole genome shotgun (WGS) entry which is preliminary data.</text>
</comment>
<dbReference type="Gene3D" id="2.40.50.140">
    <property type="entry name" value="Nucleic acid-binding proteins"/>
    <property type="match status" value="1"/>
</dbReference>
<keyword evidence="1 2" id="KW-0238">DNA-binding</keyword>
<dbReference type="InterPro" id="IPR012340">
    <property type="entry name" value="NA-bd_OB-fold"/>
</dbReference>
<gene>
    <name evidence="3" type="ORF">EDD61_10124</name>
</gene>
<evidence type="ECO:0000313" key="4">
    <source>
        <dbReference type="Proteomes" id="UP000295773"/>
    </source>
</evidence>
<dbReference type="PROSITE" id="PS50935">
    <property type="entry name" value="SSB"/>
    <property type="match status" value="1"/>
</dbReference>
<dbReference type="Pfam" id="PF00436">
    <property type="entry name" value="SSB"/>
    <property type="match status" value="1"/>
</dbReference>
<dbReference type="PIRSF" id="PIRSF002070">
    <property type="entry name" value="SSB"/>
    <property type="match status" value="1"/>
</dbReference>
<name>A0A4V2VLC5_9FIRM</name>
<sequence>MNLVAFVGNIVEPPKLRESAMGNKFAVMEINVRRAFPNSEGVYEVDTLAVTLWKGIAQTTSEVAQKGDTVAVKGRIQSHTFEGNDGQQHRSYDIIAEYVSLIQREGQS</sequence>
<dbReference type="GO" id="GO:0006260">
    <property type="term" value="P:DNA replication"/>
    <property type="evidence" value="ECO:0007669"/>
    <property type="project" value="InterPro"/>
</dbReference>
<dbReference type="GO" id="GO:0003697">
    <property type="term" value="F:single-stranded DNA binding"/>
    <property type="evidence" value="ECO:0007669"/>
    <property type="project" value="InterPro"/>
</dbReference>
<dbReference type="EMBL" id="SMBP01000001">
    <property type="protein sequence ID" value="TCU63373.1"/>
    <property type="molecule type" value="Genomic_DNA"/>
</dbReference>
<dbReference type="RefSeq" id="WP_008688269.1">
    <property type="nucleotide sequence ID" value="NZ_AP024510.1"/>
</dbReference>
<dbReference type="InterPro" id="IPR011344">
    <property type="entry name" value="ssDNA-bd"/>
</dbReference>
<evidence type="ECO:0000256" key="1">
    <source>
        <dbReference type="ARBA" id="ARBA00023125"/>
    </source>
</evidence>
<evidence type="ECO:0000313" key="3">
    <source>
        <dbReference type="EMBL" id="TCU63373.1"/>
    </source>
</evidence>
<evidence type="ECO:0000256" key="2">
    <source>
        <dbReference type="PIRNR" id="PIRNR002070"/>
    </source>
</evidence>
<dbReference type="Proteomes" id="UP000295773">
    <property type="component" value="Unassembled WGS sequence"/>
</dbReference>
<accession>A0A4V2VLC5</accession>
<dbReference type="SUPFAM" id="SSF50249">
    <property type="entry name" value="Nucleic acid-binding proteins"/>
    <property type="match status" value="1"/>
</dbReference>
<dbReference type="CDD" id="cd04496">
    <property type="entry name" value="SSB_OBF"/>
    <property type="match status" value="1"/>
</dbReference>
<dbReference type="InterPro" id="IPR000424">
    <property type="entry name" value="Primosome_PriB/ssb"/>
</dbReference>
<dbReference type="GeneID" id="73795760"/>
<keyword evidence="4" id="KW-1185">Reference proteome</keyword>